<name>A0A6G7VC09_9GAMM</name>
<dbReference type="KEGG" id="cjap:GWK36_04645"/>
<evidence type="ECO:0008006" key="4">
    <source>
        <dbReference type="Google" id="ProtNLM"/>
    </source>
</evidence>
<dbReference type="Proteomes" id="UP000502699">
    <property type="component" value="Chromosome"/>
</dbReference>
<organism evidence="2 3">
    <name type="scientific">Caldichromatium japonicum</name>
    <dbReference type="NCBI Taxonomy" id="2699430"/>
    <lineage>
        <taxon>Bacteria</taxon>
        <taxon>Pseudomonadati</taxon>
        <taxon>Pseudomonadota</taxon>
        <taxon>Gammaproteobacteria</taxon>
        <taxon>Chromatiales</taxon>
        <taxon>Chromatiaceae</taxon>
        <taxon>Caldichromatium</taxon>
    </lineage>
</organism>
<sequence>MTAEEKIQDDRSMLEKTIERADGALYEAKRAGRDQVVSAPPQSFAMARPRTHADP</sequence>
<reference evidence="3" key="1">
    <citation type="submission" date="2020-01" db="EMBL/GenBank/DDBJ databases">
        <title>Caldichromatium gen. nov., sp. nov., a thermophilic purple sulfur bacterium member of the family Chromatiaceae isolated from Nakabusa hot spring, Japan.</title>
        <authorList>
            <person name="Saini M.K."/>
            <person name="Hanada S."/>
            <person name="Tank M."/>
        </authorList>
    </citation>
    <scope>NUCLEOTIDE SEQUENCE [LARGE SCALE GENOMIC DNA]</scope>
    <source>
        <strain evidence="3">No.7</strain>
    </source>
</reference>
<feature type="region of interest" description="Disordered" evidence="1">
    <location>
        <begin position="32"/>
        <end position="55"/>
    </location>
</feature>
<dbReference type="AlphaFoldDB" id="A0A6G7VC09"/>
<evidence type="ECO:0000256" key="1">
    <source>
        <dbReference type="SAM" id="MobiDB-lite"/>
    </source>
</evidence>
<gene>
    <name evidence="2" type="ORF">GWK36_04645</name>
</gene>
<proteinExistence type="predicted"/>
<evidence type="ECO:0000313" key="2">
    <source>
        <dbReference type="EMBL" id="QIK37388.1"/>
    </source>
</evidence>
<dbReference type="EMBL" id="CP048029">
    <property type="protein sequence ID" value="QIK37388.1"/>
    <property type="molecule type" value="Genomic_DNA"/>
</dbReference>
<dbReference type="RefSeq" id="WP_166270155.1">
    <property type="nucleotide sequence ID" value="NZ_CP048029.1"/>
</dbReference>
<protein>
    <recommendedName>
        <fullName evidence="4">GGDEF domain-containing protein</fullName>
    </recommendedName>
</protein>
<evidence type="ECO:0000313" key="3">
    <source>
        <dbReference type="Proteomes" id="UP000502699"/>
    </source>
</evidence>
<dbReference type="InterPro" id="IPR043128">
    <property type="entry name" value="Rev_trsase/Diguanyl_cyclase"/>
</dbReference>
<keyword evidence="3" id="KW-1185">Reference proteome</keyword>
<dbReference type="Gene3D" id="3.30.70.270">
    <property type="match status" value="1"/>
</dbReference>
<accession>A0A6G7VC09</accession>